<dbReference type="OrthoDB" id="2791511at2759"/>
<protein>
    <submittedName>
        <fullName evidence="3">Uncharacterized protein</fullName>
    </submittedName>
</protein>
<name>A0A9W9AWP5_9AGAR</name>
<evidence type="ECO:0000256" key="1">
    <source>
        <dbReference type="SAM" id="MobiDB-lite"/>
    </source>
</evidence>
<proteinExistence type="predicted"/>
<dbReference type="AlphaFoldDB" id="A0A9W9AWP5"/>
<organism evidence="3 4">
    <name type="scientific">Lentinula aciculospora</name>
    <dbReference type="NCBI Taxonomy" id="153920"/>
    <lineage>
        <taxon>Eukaryota</taxon>
        <taxon>Fungi</taxon>
        <taxon>Dikarya</taxon>
        <taxon>Basidiomycota</taxon>
        <taxon>Agaricomycotina</taxon>
        <taxon>Agaricomycetes</taxon>
        <taxon>Agaricomycetidae</taxon>
        <taxon>Agaricales</taxon>
        <taxon>Marasmiineae</taxon>
        <taxon>Omphalotaceae</taxon>
        <taxon>Lentinula</taxon>
    </lineage>
</organism>
<feature type="region of interest" description="Disordered" evidence="1">
    <location>
        <begin position="151"/>
        <end position="185"/>
    </location>
</feature>
<reference evidence="3" key="1">
    <citation type="submission" date="2022-08" db="EMBL/GenBank/DDBJ databases">
        <title>A Global Phylogenomic Analysis of the Shiitake Genus Lentinula.</title>
        <authorList>
            <consortium name="DOE Joint Genome Institute"/>
            <person name="Sierra-Patev S."/>
            <person name="Min B."/>
            <person name="Naranjo-Ortiz M."/>
            <person name="Looney B."/>
            <person name="Konkel Z."/>
            <person name="Slot J.C."/>
            <person name="Sakamoto Y."/>
            <person name="Steenwyk J.L."/>
            <person name="Rokas A."/>
            <person name="Carro J."/>
            <person name="Camarero S."/>
            <person name="Ferreira P."/>
            <person name="Molpeceres G."/>
            <person name="Ruiz-Duenas F.J."/>
            <person name="Serrano A."/>
            <person name="Henrissat B."/>
            <person name="Drula E."/>
            <person name="Hughes K.W."/>
            <person name="Mata J.L."/>
            <person name="Ishikawa N.K."/>
            <person name="Vargas-Isla R."/>
            <person name="Ushijima S."/>
            <person name="Smith C.A."/>
            <person name="Ahrendt S."/>
            <person name="Andreopoulos W."/>
            <person name="He G."/>
            <person name="Labutti K."/>
            <person name="Lipzen A."/>
            <person name="Ng V."/>
            <person name="Riley R."/>
            <person name="Sandor L."/>
            <person name="Barry K."/>
            <person name="Martinez A.T."/>
            <person name="Xiao Y."/>
            <person name="Gibbons J.G."/>
            <person name="Terashima K."/>
            <person name="Grigoriev I.V."/>
            <person name="Hibbett D.S."/>
        </authorList>
    </citation>
    <scope>NUCLEOTIDE SEQUENCE</scope>
    <source>
        <strain evidence="3">JLM2183</strain>
    </source>
</reference>
<keyword evidence="2" id="KW-1133">Transmembrane helix</keyword>
<gene>
    <name evidence="3" type="ORF">J3R30DRAFT_3693914</name>
</gene>
<sequence>MHLPIPCSSPVEIPSFLGFSPKLSSSTCSLYLLSFIGFVVLGVAITLKFIYMRKSRSKQERVALQTAQKEQNQVLRRKWSSLLGSWDSATWPVILTASPPSTSVGRGVGLNGAILGKQMSQPMRNVDQPLPTIYQSKEPVSMAKMIMSRHTFRRPSTPAQRPCQSVPRRPAPLPPASSSKPHSMV</sequence>
<evidence type="ECO:0000313" key="4">
    <source>
        <dbReference type="Proteomes" id="UP001150266"/>
    </source>
</evidence>
<evidence type="ECO:0000313" key="3">
    <source>
        <dbReference type="EMBL" id="KAJ4490323.1"/>
    </source>
</evidence>
<comment type="caution">
    <text evidence="3">The sequence shown here is derived from an EMBL/GenBank/DDBJ whole genome shotgun (WGS) entry which is preliminary data.</text>
</comment>
<feature type="compositionally biased region" description="Low complexity" evidence="1">
    <location>
        <begin position="176"/>
        <end position="185"/>
    </location>
</feature>
<keyword evidence="4" id="KW-1185">Reference proteome</keyword>
<feature type="transmembrane region" description="Helical" evidence="2">
    <location>
        <begin position="30"/>
        <end position="51"/>
    </location>
</feature>
<dbReference type="EMBL" id="JAOTPV010000001">
    <property type="protein sequence ID" value="KAJ4490323.1"/>
    <property type="molecule type" value="Genomic_DNA"/>
</dbReference>
<keyword evidence="2" id="KW-0472">Membrane</keyword>
<accession>A0A9W9AWP5</accession>
<keyword evidence="2" id="KW-0812">Transmembrane</keyword>
<evidence type="ECO:0000256" key="2">
    <source>
        <dbReference type="SAM" id="Phobius"/>
    </source>
</evidence>
<dbReference type="Proteomes" id="UP001150266">
    <property type="component" value="Unassembled WGS sequence"/>
</dbReference>